<keyword evidence="1" id="KW-1133">Transmembrane helix</keyword>
<evidence type="ECO:0000313" key="3">
    <source>
        <dbReference type="Proteomes" id="UP000001299"/>
    </source>
</evidence>
<protein>
    <submittedName>
        <fullName evidence="2">Uncharacterized protein</fullName>
    </submittedName>
</protein>
<feature type="transmembrane region" description="Helical" evidence="1">
    <location>
        <begin position="50"/>
        <end position="69"/>
    </location>
</feature>
<sequence>MQTKALKRYRRLDCLHRGSIIFIGILLTMVIISAMNLWTKYILGIRLAYAYYWLLFIGVSGIIGTLIYYDLNQDLANTKLFRRQYKQMCTDIVKEFEFNLSTCAHFPSTDNFAEFVYYMEDFEKGLRLDAVNPTTGIRGIDEFRQRVKNQGWFFLKNTTILKIVTLYINNDVKPYLDLPKIPGVISLGATYNSEKYKKLKAWIERDSETRTAFDLVIRILNCKKVLSEVFKREVRRYFMDIDNRDMPTRREKANRMRFDFAPELYIRQQDEQLFLEQMIKEYKEREALKEHKQDM</sequence>
<keyword evidence="1" id="KW-0812">Transmembrane</keyword>
<geneLocation type="plasmid" evidence="2 3">
    <name>pCY360</name>
</geneLocation>
<evidence type="ECO:0000256" key="1">
    <source>
        <dbReference type="SAM" id="Phobius"/>
    </source>
</evidence>
<evidence type="ECO:0000313" key="2">
    <source>
        <dbReference type="EMBL" id="ADL35961.1"/>
    </source>
</evidence>
<keyword evidence="2" id="KW-0614">Plasmid</keyword>
<feature type="transmembrane region" description="Helical" evidence="1">
    <location>
        <begin position="20"/>
        <end position="38"/>
    </location>
</feature>
<dbReference type="KEGG" id="bpb:bpr_II020"/>
<dbReference type="HOGENOM" id="CLU_942261_0_0_9"/>
<proteinExistence type="predicted"/>
<dbReference type="Proteomes" id="UP000001299">
    <property type="component" value="Plasmid pCY360"/>
</dbReference>
<keyword evidence="3" id="KW-1185">Reference proteome</keyword>
<accession>E0S3H9</accession>
<name>E0S3H9_BUTPB</name>
<dbReference type="EMBL" id="CP001812">
    <property type="protein sequence ID" value="ADL35961.1"/>
    <property type="molecule type" value="Genomic_DNA"/>
</dbReference>
<gene>
    <name evidence="2" type="ordered locus">bpr_II020</name>
</gene>
<organism evidence="2 3">
    <name type="scientific">Butyrivibrio proteoclasticus (strain ATCC 51982 / DSM 14932 / B316)</name>
    <name type="common">Clostridium proteoclasticum</name>
    <dbReference type="NCBI Taxonomy" id="515622"/>
    <lineage>
        <taxon>Bacteria</taxon>
        <taxon>Bacillati</taxon>
        <taxon>Bacillota</taxon>
        <taxon>Clostridia</taxon>
        <taxon>Lachnospirales</taxon>
        <taxon>Lachnospiraceae</taxon>
        <taxon>Butyrivibrio</taxon>
    </lineage>
</organism>
<dbReference type="RefSeq" id="WP_013282611.1">
    <property type="nucleotide sequence ID" value="NC_014389.1"/>
</dbReference>
<keyword evidence="1" id="KW-0472">Membrane</keyword>
<reference evidence="2 3" key="1">
    <citation type="journal article" date="2010" name="PLoS ONE">
        <title>The glycobiome of the rumen bacterium Butyrivibrio proteoclasticus B316(T) highlights adaptation to a polysaccharide-rich environment.</title>
        <authorList>
            <person name="Kelly W.J."/>
            <person name="Leahy S.C."/>
            <person name="Altermann E."/>
            <person name="Yeoman C.J."/>
            <person name="Dunne J.C."/>
            <person name="Kong Z."/>
            <person name="Pacheco D.M."/>
            <person name="Li D."/>
            <person name="Noel S.J."/>
            <person name="Moon C.D."/>
            <person name="Cookson A.L."/>
            <person name="Attwood G.T."/>
        </authorList>
    </citation>
    <scope>NUCLEOTIDE SEQUENCE [LARGE SCALE GENOMIC DNA]</scope>
    <source>
        <strain evidence="3">ATCC 51982 / DSM 14932 / B316</strain>
        <plasmid evidence="3">Plasmid pCY360</plasmid>
    </source>
</reference>
<dbReference type="AlphaFoldDB" id="E0S3H9"/>